<sequence length="288" mass="33045">MHPRNLHNEYYNFKELSKVNPDLEKFITKNQHTNELTIDFSNPKAVIALNKALLLHHYQLQNWELPEGSLCPPIPSRVDYIHHISDLVANKNQPIKGLDIGVGANAIYTILGVQVYDWQMVGSDINLKSLKAAQKNIDFTPNLTEKATIVHQTDNANIFKGIIQPNDYFHFTLCNPPFYTSEEDAAKNAKQKLTNLGKETTELNFGGQYNELWCNGGEALFLKRMIKQSADFKSQVGYFTSLVSRKENLPKIEKQLKKLQANYRIIPMEHGNKKTRFIAWSYTKSFDK</sequence>
<keyword evidence="3 6" id="KW-0489">Methyltransferase</keyword>
<dbReference type="HAMAP" id="MF_01848">
    <property type="entry name" value="23SrRNA_methyltr_F"/>
    <property type="match status" value="1"/>
</dbReference>
<keyword evidence="2 6" id="KW-0698">rRNA processing</keyword>
<evidence type="ECO:0000313" key="8">
    <source>
        <dbReference type="Proteomes" id="UP000294564"/>
    </source>
</evidence>
<dbReference type="EMBL" id="SLXM01000003">
    <property type="protein sequence ID" value="TCP25850.1"/>
    <property type="molecule type" value="Genomic_DNA"/>
</dbReference>
<evidence type="ECO:0000256" key="4">
    <source>
        <dbReference type="ARBA" id="ARBA00022679"/>
    </source>
</evidence>
<evidence type="ECO:0000256" key="1">
    <source>
        <dbReference type="ARBA" id="ARBA00022490"/>
    </source>
</evidence>
<dbReference type="Proteomes" id="UP000294564">
    <property type="component" value="Unassembled WGS sequence"/>
</dbReference>
<comment type="similarity">
    <text evidence="6">Belongs to the methyltransferase superfamily. METTL16/RlmF family.</text>
</comment>
<reference evidence="7 8" key="1">
    <citation type="submission" date="2019-03" db="EMBL/GenBank/DDBJ databases">
        <title>Genomic Encyclopedia of Type Strains, Phase IV (KMG-IV): sequencing the most valuable type-strain genomes for metagenomic binning, comparative biology and taxonomic classification.</title>
        <authorList>
            <person name="Goeker M."/>
        </authorList>
    </citation>
    <scope>NUCLEOTIDE SEQUENCE [LARGE SCALE GENOMIC DNA]</scope>
    <source>
        <strain evidence="7 8">DSM 14836</strain>
    </source>
</reference>
<evidence type="ECO:0000256" key="6">
    <source>
        <dbReference type="HAMAP-Rule" id="MF_01848"/>
    </source>
</evidence>
<dbReference type="AlphaFoldDB" id="A0A4R2NV32"/>
<comment type="caution">
    <text evidence="7">The sequence shown here is derived from an EMBL/GenBank/DDBJ whole genome shotgun (WGS) entry which is preliminary data.</text>
</comment>
<evidence type="ECO:0000256" key="2">
    <source>
        <dbReference type="ARBA" id="ARBA00022552"/>
    </source>
</evidence>
<dbReference type="SUPFAM" id="SSF53335">
    <property type="entry name" value="S-adenosyl-L-methionine-dependent methyltransferases"/>
    <property type="match status" value="1"/>
</dbReference>
<proteinExistence type="inferred from homology"/>
<evidence type="ECO:0000313" key="7">
    <source>
        <dbReference type="EMBL" id="TCP25850.1"/>
    </source>
</evidence>
<dbReference type="NCBIfam" id="NF008725">
    <property type="entry name" value="PRK11727.1"/>
    <property type="match status" value="1"/>
</dbReference>
<dbReference type="CDD" id="cd02440">
    <property type="entry name" value="AdoMet_MTases"/>
    <property type="match status" value="1"/>
</dbReference>
<keyword evidence="8" id="KW-1185">Reference proteome</keyword>
<dbReference type="PANTHER" id="PTHR13393">
    <property type="entry name" value="SAM-DEPENDENT METHYLTRANSFERASE"/>
    <property type="match status" value="1"/>
</dbReference>
<dbReference type="Pfam" id="PF05971">
    <property type="entry name" value="Methyltransf_10"/>
    <property type="match status" value="1"/>
</dbReference>
<dbReference type="InterPro" id="IPR010286">
    <property type="entry name" value="METTL16/RlmF"/>
</dbReference>
<protein>
    <recommendedName>
        <fullName evidence="6">Ribosomal RNA large subunit methyltransferase F</fullName>
        <ecNumber evidence="6">2.1.1.181</ecNumber>
    </recommendedName>
    <alternativeName>
        <fullName evidence="6">23S rRNA mA1618 methyltransferase</fullName>
    </alternativeName>
    <alternativeName>
        <fullName evidence="6">rRNA adenine N-6-methyltransferase</fullName>
    </alternativeName>
</protein>
<evidence type="ECO:0000256" key="3">
    <source>
        <dbReference type="ARBA" id="ARBA00022603"/>
    </source>
</evidence>
<dbReference type="Gene3D" id="3.40.50.150">
    <property type="entry name" value="Vaccinia Virus protein VP39"/>
    <property type="match status" value="1"/>
</dbReference>
<keyword evidence="4 6" id="KW-0808">Transferase</keyword>
<dbReference type="PANTHER" id="PTHR13393:SF0">
    <property type="entry name" value="RNA N6-ADENOSINE-METHYLTRANSFERASE METTL16"/>
    <property type="match status" value="1"/>
</dbReference>
<keyword evidence="5 6" id="KW-0949">S-adenosyl-L-methionine</keyword>
<dbReference type="InterPro" id="IPR029063">
    <property type="entry name" value="SAM-dependent_MTases_sf"/>
</dbReference>
<dbReference type="EC" id="2.1.1.181" evidence="6"/>
<keyword evidence="1 6" id="KW-0963">Cytoplasm</keyword>
<name>A0A4R2NV32_9FLAO</name>
<comment type="subcellular location">
    <subcellularLocation>
        <location evidence="6">Cytoplasm</location>
    </subcellularLocation>
</comment>
<dbReference type="GO" id="GO:0005737">
    <property type="term" value="C:cytoplasm"/>
    <property type="evidence" value="ECO:0007669"/>
    <property type="project" value="UniProtKB-SubCell"/>
</dbReference>
<dbReference type="InterPro" id="IPR016909">
    <property type="entry name" value="rRNA_lsu_MeTfrase_F"/>
</dbReference>
<dbReference type="PIRSF" id="PIRSF029038">
    <property type="entry name" value="Mtase_YbiN_prd"/>
    <property type="match status" value="1"/>
</dbReference>
<dbReference type="OrthoDB" id="1115728at2"/>
<organism evidence="7 8">
    <name type="scientific">Tenacibaculum skagerrakense</name>
    <dbReference type="NCBI Taxonomy" id="186571"/>
    <lineage>
        <taxon>Bacteria</taxon>
        <taxon>Pseudomonadati</taxon>
        <taxon>Bacteroidota</taxon>
        <taxon>Flavobacteriia</taxon>
        <taxon>Flavobacteriales</taxon>
        <taxon>Flavobacteriaceae</taxon>
        <taxon>Tenacibaculum</taxon>
    </lineage>
</organism>
<dbReference type="RefSeq" id="WP_132794238.1">
    <property type="nucleotide sequence ID" value="NZ_SLXM01000003.1"/>
</dbReference>
<comment type="function">
    <text evidence="6">Specifically methylates the adenine in position 1618 of 23S rRNA.</text>
</comment>
<comment type="catalytic activity">
    <reaction evidence="6">
        <text>adenosine(1618) in 23S rRNA + S-adenosyl-L-methionine = N(6)-methyladenosine(1618) in 23S rRNA + S-adenosyl-L-homocysteine + H(+)</text>
        <dbReference type="Rhea" id="RHEA:16497"/>
        <dbReference type="Rhea" id="RHEA-COMP:10229"/>
        <dbReference type="Rhea" id="RHEA-COMP:10231"/>
        <dbReference type="ChEBI" id="CHEBI:15378"/>
        <dbReference type="ChEBI" id="CHEBI:57856"/>
        <dbReference type="ChEBI" id="CHEBI:59789"/>
        <dbReference type="ChEBI" id="CHEBI:74411"/>
        <dbReference type="ChEBI" id="CHEBI:74449"/>
        <dbReference type="EC" id="2.1.1.181"/>
    </reaction>
</comment>
<dbReference type="GO" id="GO:0070475">
    <property type="term" value="P:rRNA base methylation"/>
    <property type="evidence" value="ECO:0007669"/>
    <property type="project" value="TreeGrafter"/>
</dbReference>
<gene>
    <name evidence="6" type="primary">rlmF</name>
    <name evidence="7" type="ORF">EV195_103212</name>
</gene>
<dbReference type="GO" id="GO:0052907">
    <property type="term" value="F:23S rRNA (adenine(1618)-N(6))-methyltransferase activity"/>
    <property type="evidence" value="ECO:0007669"/>
    <property type="project" value="UniProtKB-EC"/>
</dbReference>
<accession>A0A4R2NV32</accession>
<evidence type="ECO:0000256" key="5">
    <source>
        <dbReference type="ARBA" id="ARBA00022691"/>
    </source>
</evidence>